<evidence type="ECO:0000313" key="8">
    <source>
        <dbReference type="Proteomes" id="UP000783934"/>
    </source>
</evidence>
<dbReference type="InterPro" id="IPR038404">
    <property type="entry name" value="TRAP_DctP_sf"/>
</dbReference>
<feature type="chain" id="PRO_5038525740" evidence="4">
    <location>
        <begin position="25"/>
        <end position="338"/>
    </location>
</feature>
<dbReference type="Proteomes" id="UP000700248">
    <property type="component" value="Unassembled WGS sequence"/>
</dbReference>
<dbReference type="GO" id="GO:0030288">
    <property type="term" value="C:outer membrane-bounded periplasmic space"/>
    <property type="evidence" value="ECO:0007669"/>
    <property type="project" value="InterPro"/>
</dbReference>
<keyword evidence="3 4" id="KW-0732">Signal</keyword>
<comment type="caution">
    <text evidence="5">The sequence shown here is derived from an EMBL/GenBank/DDBJ whole genome shotgun (WGS) entry which is preliminary data.</text>
</comment>
<keyword evidence="2" id="KW-0813">Transport</keyword>
<dbReference type="NCBIfam" id="NF037995">
    <property type="entry name" value="TRAP_S1"/>
    <property type="match status" value="1"/>
</dbReference>
<dbReference type="Proteomes" id="UP000783934">
    <property type="component" value="Unassembled WGS sequence"/>
</dbReference>
<reference evidence="5" key="3">
    <citation type="submission" date="2021-09" db="EMBL/GenBank/DDBJ databases">
        <authorList>
            <person name="Gilroy R."/>
        </authorList>
    </citation>
    <scope>NUCLEOTIDE SEQUENCE</scope>
    <source>
        <strain evidence="5">CHK175-13533</strain>
    </source>
</reference>
<dbReference type="RefSeq" id="WP_229711036.1">
    <property type="nucleotide sequence ID" value="NZ_BMCQ01000001.1"/>
</dbReference>
<dbReference type="InterPro" id="IPR004682">
    <property type="entry name" value="TRAP_DctP"/>
</dbReference>
<evidence type="ECO:0000256" key="3">
    <source>
        <dbReference type="ARBA" id="ARBA00022729"/>
    </source>
</evidence>
<accession>A0A9D2VF61</accession>
<dbReference type="AlphaFoldDB" id="A0A9D2VF61"/>
<dbReference type="SUPFAM" id="SSF53850">
    <property type="entry name" value="Periplasmic binding protein-like II"/>
    <property type="match status" value="1"/>
</dbReference>
<name>A0A9D2VF61_9BURK</name>
<reference evidence="5" key="2">
    <citation type="journal article" date="2021" name="PeerJ">
        <title>Extensive microbial diversity within the chicken gut microbiome revealed by metagenomics and culture.</title>
        <authorList>
            <person name="Gilroy R."/>
            <person name="Ravi A."/>
            <person name="Getino M."/>
            <person name="Pursley I."/>
            <person name="Horton D.L."/>
            <person name="Alikhan N.F."/>
            <person name="Baker D."/>
            <person name="Gharbi K."/>
            <person name="Hall N."/>
            <person name="Watson M."/>
            <person name="Adriaenssens E.M."/>
            <person name="Foster-Nyarko E."/>
            <person name="Jarju S."/>
            <person name="Secka A."/>
            <person name="Antonio M."/>
            <person name="Oren A."/>
            <person name="Chaudhuri R.R."/>
            <person name="La Ragione R."/>
            <person name="Hildebrand F."/>
            <person name="Pallen M.J."/>
        </authorList>
    </citation>
    <scope>NUCLEOTIDE SEQUENCE</scope>
    <source>
        <strain evidence="5">CHK175-13533</strain>
    </source>
</reference>
<dbReference type="GO" id="GO:0055085">
    <property type="term" value="P:transmembrane transport"/>
    <property type="evidence" value="ECO:0007669"/>
    <property type="project" value="InterPro"/>
</dbReference>
<organism evidence="5 7">
    <name type="scientific">Paenalcaligenes hominis</name>
    <dbReference type="NCBI Taxonomy" id="643674"/>
    <lineage>
        <taxon>Bacteria</taxon>
        <taxon>Pseudomonadati</taxon>
        <taxon>Pseudomonadota</taxon>
        <taxon>Betaproteobacteria</taxon>
        <taxon>Burkholderiales</taxon>
        <taxon>Alcaligenaceae</taxon>
        <taxon>Paenalcaligenes</taxon>
    </lineage>
</organism>
<dbReference type="CDD" id="cd13603">
    <property type="entry name" value="PBP2_TRAP_Siap_TeaA_like"/>
    <property type="match status" value="1"/>
</dbReference>
<reference evidence="6 8" key="1">
    <citation type="submission" date="2020-03" db="EMBL/GenBank/DDBJ databases">
        <title>Genomic Encyclopedia of Type Strains, Phase IV (KMG-IV): sequencing the most valuable type-strain genomes for metagenomic binning, comparative biology and taxonomic classification.</title>
        <authorList>
            <person name="Goeker M."/>
        </authorList>
    </citation>
    <scope>NUCLEOTIDE SEQUENCE [LARGE SCALE GENOMIC DNA]</scope>
    <source>
        <strain evidence="6 8">DSM 26613</strain>
    </source>
</reference>
<dbReference type="EMBL" id="DYTQ01000035">
    <property type="protein sequence ID" value="HJH23429.1"/>
    <property type="molecule type" value="Genomic_DNA"/>
</dbReference>
<protein>
    <submittedName>
        <fullName evidence="5">TRAP transporter substrate-binding protein</fullName>
    </submittedName>
    <submittedName>
        <fullName evidence="6">Tripartite ATP-independent transporter DctP family solute receptor</fullName>
    </submittedName>
</protein>
<evidence type="ECO:0000256" key="2">
    <source>
        <dbReference type="ARBA" id="ARBA00022448"/>
    </source>
</evidence>
<dbReference type="Pfam" id="PF03480">
    <property type="entry name" value="DctP"/>
    <property type="match status" value="1"/>
</dbReference>
<gene>
    <name evidence="6" type="ORF">GGR41_001278</name>
    <name evidence="5" type="ORF">K8U84_02620</name>
</gene>
<feature type="signal peptide" evidence="4">
    <location>
        <begin position="1"/>
        <end position="24"/>
    </location>
</feature>
<comment type="similarity">
    <text evidence="1">Belongs to the bacterial solute-binding protein 7 family.</text>
</comment>
<proteinExistence type="inferred from homology"/>
<dbReference type="EMBL" id="JAATIZ010000002">
    <property type="protein sequence ID" value="NJB65049.1"/>
    <property type="molecule type" value="Genomic_DNA"/>
</dbReference>
<dbReference type="NCBIfam" id="TIGR00787">
    <property type="entry name" value="dctP"/>
    <property type="match status" value="1"/>
</dbReference>
<dbReference type="PANTHER" id="PTHR33376">
    <property type="match status" value="1"/>
</dbReference>
<evidence type="ECO:0000313" key="5">
    <source>
        <dbReference type="EMBL" id="HJH23429.1"/>
    </source>
</evidence>
<keyword evidence="6" id="KW-0675">Receptor</keyword>
<dbReference type="InterPro" id="IPR018389">
    <property type="entry name" value="DctP_fam"/>
</dbReference>
<evidence type="ECO:0000313" key="7">
    <source>
        <dbReference type="Proteomes" id="UP000700248"/>
    </source>
</evidence>
<keyword evidence="8" id="KW-1185">Reference proteome</keyword>
<evidence type="ECO:0000256" key="1">
    <source>
        <dbReference type="ARBA" id="ARBA00009023"/>
    </source>
</evidence>
<dbReference type="Gene3D" id="3.40.190.170">
    <property type="entry name" value="Bacterial extracellular solute-binding protein, family 7"/>
    <property type="match status" value="1"/>
</dbReference>
<dbReference type="PANTHER" id="PTHR33376:SF7">
    <property type="entry name" value="C4-DICARBOXYLATE-BINDING PROTEIN DCTB"/>
    <property type="match status" value="1"/>
</dbReference>
<evidence type="ECO:0000256" key="4">
    <source>
        <dbReference type="SAM" id="SignalP"/>
    </source>
</evidence>
<evidence type="ECO:0000313" key="6">
    <source>
        <dbReference type="EMBL" id="NJB65049.1"/>
    </source>
</evidence>
<dbReference type="PIRSF" id="PIRSF006470">
    <property type="entry name" value="DctB"/>
    <property type="match status" value="1"/>
</dbReference>
<sequence length="338" mass="37125">MKPATYLSGLIALGLLSLSSITHAEYTGPALKFKLAHTAPPGNHITGAYQKFAELVAEKSDKKIQVQVFPNAVLGSDRVLVEGAQRGSLEIGVSSTPNLANFSNQFQVFDLPYITSPEKQEQLYEAMNPGGSLHTYFEGVANKIGLHPIMYAEYGYRHFVSANKPLNKAADLAGLKMRTTDSPVEVEVAKALHTNPAPIAWGEVYTALQQGTIDAEGNTFPHLAGAKHHETLKYAITSAHNYGMQVAMANKKWWDSLDPAVQAVIQEAALEAVTYQRETLYPANEKKARAEFEELGIKIHDATPEEIEEFKQLTQPVFDTYAAQLPAELVKMVQDTQK</sequence>